<evidence type="ECO:0000313" key="3">
    <source>
        <dbReference type="Proteomes" id="UP001205531"/>
    </source>
</evidence>
<reference evidence="2" key="1">
    <citation type="submission" date="2022-07" db="EMBL/GenBank/DDBJ databases">
        <title>Prevotella copri.</title>
        <authorList>
            <person name="Yang C."/>
        </authorList>
    </citation>
    <scope>NUCLEOTIDE SEQUENCE</scope>
    <source>
        <strain evidence="2">HF2107</strain>
    </source>
</reference>
<dbReference type="AlphaFoldDB" id="A0AAW5IMN9"/>
<name>A0AAW5IMN9_9BACT</name>
<dbReference type="RefSeq" id="WP_254951988.1">
    <property type="nucleotide sequence ID" value="NZ_JANDWY010000012.1"/>
</dbReference>
<dbReference type="Proteomes" id="UP001205531">
    <property type="component" value="Unassembled WGS sequence"/>
</dbReference>
<organism evidence="2 3">
    <name type="scientific">Segatella copri</name>
    <dbReference type="NCBI Taxonomy" id="165179"/>
    <lineage>
        <taxon>Bacteria</taxon>
        <taxon>Pseudomonadati</taxon>
        <taxon>Bacteroidota</taxon>
        <taxon>Bacteroidia</taxon>
        <taxon>Bacteroidales</taxon>
        <taxon>Prevotellaceae</taxon>
        <taxon>Segatella</taxon>
    </lineage>
</organism>
<evidence type="ECO:0000256" key="1">
    <source>
        <dbReference type="SAM" id="Phobius"/>
    </source>
</evidence>
<gene>
    <name evidence="2" type="ORF">NNC64_05685</name>
</gene>
<keyword evidence="1" id="KW-0812">Transmembrane</keyword>
<feature type="transmembrane region" description="Helical" evidence="1">
    <location>
        <begin position="6"/>
        <end position="28"/>
    </location>
</feature>
<protein>
    <submittedName>
        <fullName evidence="2">Uncharacterized protein</fullName>
    </submittedName>
</protein>
<keyword evidence="1" id="KW-1133">Transmembrane helix</keyword>
<comment type="caution">
    <text evidence="2">The sequence shown here is derived from an EMBL/GenBank/DDBJ whole genome shotgun (WGS) entry which is preliminary data.</text>
</comment>
<accession>A0AAW5IMN9</accession>
<evidence type="ECO:0000313" key="2">
    <source>
        <dbReference type="EMBL" id="MCP9564061.1"/>
    </source>
</evidence>
<proteinExistence type="predicted"/>
<sequence length="101" mass="10942">MDSGIIISLILGSASIVSSICFGFIPGLRRSKIERLEKKVSTLAQDIDSFYAIEQSLLEQLSAATGKNSKTLKENTRKQVKIEKGRALSSYACPSGIASYL</sequence>
<dbReference type="EMBL" id="JANDWZ010000008">
    <property type="protein sequence ID" value="MCP9564061.1"/>
    <property type="molecule type" value="Genomic_DNA"/>
</dbReference>
<keyword evidence="1" id="KW-0472">Membrane</keyword>